<evidence type="ECO:0000313" key="1">
    <source>
        <dbReference type="EMBL" id="RHL03298.1"/>
    </source>
</evidence>
<gene>
    <name evidence="1" type="ORF">DW038_10495</name>
</gene>
<organism evidence="1 2">
    <name type="scientific">Agathobacter rectalis</name>
    <dbReference type="NCBI Taxonomy" id="39491"/>
    <lineage>
        <taxon>Bacteria</taxon>
        <taxon>Bacillati</taxon>
        <taxon>Bacillota</taxon>
        <taxon>Clostridia</taxon>
        <taxon>Lachnospirales</taxon>
        <taxon>Lachnospiraceae</taxon>
        <taxon>Agathobacter</taxon>
    </lineage>
</organism>
<accession>A0A415I6R4</accession>
<name>A0A415I6R4_9FIRM</name>
<dbReference type="EMBL" id="QROF01000009">
    <property type="protein sequence ID" value="RHL03298.1"/>
    <property type="molecule type" value="Genomic_DNA"/>
</dbReference>
<reference evidence="1 2" key="1">
    <citation type="submission" date="2018-08" db="EMBL/GenBank/DDBJ databases">
        <title>A genome reference for cultivated species of the human gut microbiota.</title>
        <authorList>
            <person name="Zou Y."/>
            <person name="Xue W."/>
            <person name="Luo G."/>
        </authorList>
    </citation>
    <scope>NUCLEOTIDE SEQUENCE [LARGE SCALE GENOMIC DNA]</scope>
    <source>
        <strain evidence="1 2">AF39-14AC</strain>
    </source>
</reference>
<dbReference type="RefSeq" id="WP_118372156.1">
    <property type="nucleotide sequence ID" value="NZ_QROF01000009.1"/>
</dbReference>
<proteinExistence type="predicted"/>
<evidence type="ECO:0000313" key="2">
    <source>
        <dbReference type="Proteomes" id="UP000286181"/>
    </source>
</evidence>
<dbReference type="Proteomes" id="UP000286181">
    <property type="component" value="Unassembled WGS sequence"/>
</dbReference>
<dbReference type="AlphaFoldDB" id="A0A415I6R4"/>
<protein>
    <submittedName>
        <fullName evidence="1">Uncharacterized protein</fullName>
    </submittedName>
</protein>
<comment type="caution">
    <text evidence="1">The sequence shown here is derived from an EMBL/GenBank/DDBJ whole genome shotgun (WGS) entry which is preliminary data.</text>
</comment>
<sequence length="608" mass="71106">MFKDITLGKFSYDKGGQIYLAPGDNMEYGLESSSCMHELFHAHLALASNVGMLMHLIELELNSEQEDLQYITDLIRPREALYECTRTVQEVYANSLELLWVEENYGIEVRNQVYAKKTIDYKEYLDISRRNWDNVEETIENRKKKINKLCISVLDMDILAEQFWLWLQEPTRLGEIIADRLNYAFTKQECVKDSRKLNQDEIIELAKKKFNYLGDRLEEGFQYSKKHLNQNLTELLLENVKVFDYSELGITEGKQYDSKCGAVGVVKVLHISDGSVGTCIIQHFMEEGIYEIVELDKSKMHEILKEKRYVIVPGDDFLFNKNEAKCEEINDKIKVVLLDTVRDFKKWVQNIMEYEEIYIGDINEKGAENFFTVIYFRKRKCDKVIYMFPTLSIIANNIFEEMQIAKQVKYPGNGMGFYNIFSAFNDWGNILKVLKETISFVTKSKGNIIHIDNPCSKLLNPAKFVIGDNIFKIVGKNYFYINAVLPTLQTEAEPFWILMEFENGENNGNIKCETKIVEDIESGENTLGIVYFYDKSSAENYRKRMVRENPELINYQAVGMDEVFWLEVKRMLQMKKIAMIFVRKNAIEGICNDGEQFEYLRLLEMKKR</sequence>